<dbReference type="PROSITE" id="PS50887">
    <property type="entry name" value="GGDEF"/>
    <property type="match status" value="1"/>
</dbReference>
<dbReference type="AlphaFoldDB" id="A0A1P8JTU3"/>
<dbReference type="InterPro" id="IPR000160">
    <property type="entry name" value="GGDEF_dom"/>
</dbReference>
<evidence type="ECO:0000313" key="10">
    <source>
        <dbReference type="EMBL" id="APW37179.1"/>
    </source>
</evidence>
<dbReference type="InterPro" id="IPR043128">
    <property type="entry name" value="Rev_trsase/Diguanyl_cyclase"/>
</dbReference>
<dbReference type="Gene3D" id="3.30.450.20">
    <property type="entry name" value="PAS domain"/>
    <property type="match status" value="2"/>
</dbReference>
<proteinExistence type="predicted"/>
<dbReference type="GO" id="GO:0005886">
    <property type="term" value="C:plasma membrane"/>
    <property type="evidence" value="ECO:0007669"/>
    <property type="project" value="UniProtKB-SubCell"/>
</dbReference>
<dbReference type="SMART" id="SM00267">
    <property type="entry name" value="GGDEF"/>
    <property type="match status" value="1"/>
</dbReference>
<evidence type="ECO:0000256" key="1">
    <source>
        <dbReference type="ARBA" id="ARBA00004651"/>
    </source>
</evidence>
<evidence type="ECO:0000256" key="2">
    <source>
        <dbReference type="ARBA" id="ARBA00012528"/>
    </source>
</evidence>
<evidence type="ECO:0000313" key="11">
    <source>
        <dbReference type="Proteomes" id="UP000186609"/>
    </source>
</evidence>
<dbReference type="InterPro" id="IPR029787">
    <property type="entry name" value="Nucleotide_cyclase"/>
</dbReference>
<dbReference type="PANTHER" id="PTHR45138">
    <property type="entry name" value="REGULATORY COMPONENTS OF SENSORY TRANSDUCTION SYSTEM"/>
    <property type="match status" value="1"/>
</dbReference>
<dbReference type="PROSITE" id="PS50113">
    <property type="entry name" value="PAC"/>
    <property type="match status" value="1"/>
</dbReference>
<dbReference type="SMART" id="SM00086">
    <property type="entry name" value="PAC"/>
    <property type="match status" value="1"/>
</dbReference>
<evidence type="ECO:0000259" key="8">
    <source>
        <dbReference type="PROSITE" id="PS50113"/>
    </source>
</evidence>
<dbReference type="InterPro" id="IPR013655">
    <property type="entry name" value="PAS_fold_3"/>
</dbReference>
<keyword evidence="4" id="KW-0812">Transmembrane</keyword>
<dbReference type="EC" id="2.7.7.65" evidence="2"/>
<dbReference type="Proteomes" id="UP000186609">
    <property type="component" value="Chromosome"/>
</dbReference>
<feature type="domain" description="PAC" evidence="8">
    <location>
        <begin position="390"/>
        <end position="441"/>
    </location>
</feature>
<dbReference type="InterPro" id="IPR050469">
    <property type="entry name" value="Diguanylate_Cyclase"/>
</dbReference>
<evidence type="ECO:0000256" key="6">
    <source>
        <dbReference type="ARBA" id="ARBA00023136"/>
    </source>
</evidence>
<dbReference type="CDD" id="cd01949">
    <property type="entry name" value="GGDEF"/>
    <property type="match status" value="1"/>
</dbReference>
<dbReference type="InterPro" id="IPR001610">
    <property type="entry name" value="PAC"/>
</dbReference>
<dbReference type="InterPro" id="IPR000700">
    <property type="entry name" value="PAS-assoc_C"/>
</dbReference>
<dbReference type="STRING" id="1842727.RD110_08170"/>
<sequence length="621" mass="68098">MGAVQLQRNHAQIKAEQQNRLQTQARVVAENLVRQLRGVDSALRGLRADLTAPSAAQADVVSPHRLNELGRAMPGVRGIVVLDAQGRITVSEASVLEGQDFASREYFRAPRERPDYTSLYVSPPFTSTRGVYSINLGIAVPDVHGRFNGVISANLDPEYFEIVARSVLYAPDMLVSVIHGDGKPFIDLHPARSGHGKDPAQHSASFARHIASERSETIAEDEDALTHDNRMVVFRTVFPPELDMDTPLVVSVSRSTREVYAPWRDDVRSLALLFVLLCISSAGTLHFVQQRRQATSHAANERQRLADISAEQLRGAAELQQRTGRLAKVGGWQLELATQQMTWTDEMYEIHDVDRQAALSRGVALSPYTPDARRLVESAMHEAIQHGTPWSLEARVVTARGRQLWVRTQGEAIVENGRVVRLIGASQDVTERVRFATELQAANEKLERLTVTDGLTGVGNRRLFDQKLATEWTRCARRGLDLGLLMVDIDHFKLYNDHYGHQGGDAVLRQVATILTQCVQRSGELVARYGGEEFAVLLPGSDMESASIVADLFLAQLAQAAIPHIASSTAAVLTMSIGVASMAPVATDQPAQLIRSADSALYIAKHLGRNRAEQAPAVAGP</sequence>
<organism evidence="10 11">
    <name type="scientific">Rhodoferax koreensis</name>
    <dbReference type="NCBI Taxonomy" id="1842727"/>
    <lineage>
        <taxon>Bacteria</taxon>
        <taxon>Pseudomonadati</taxon>
        <taxon>Pseudomonadota</taxon>
        <taxon>Betaproteobacteria</taxon>
        <taxon>Burkholderiales</taxon>
        <taxon>Comamonadaceae</taxon>
        <taxon>Rhodoferax</taxon>
    </lineage>
</organism>
<name>A0A1P8JTU3_9BURK</name>
<dbReference type="SUPFAM" id="SSF55785">
    <property type="entry name" value="PYP-like sensor domain (PAS domain)"/>
    <property type="match status" value="1"/>
</dbReference>
<dbReference type="GO" id="GO:0052621">
    <property type="term" value="F:diguanylate cyclase activity"/>
    <property type="evidence" value="ECO:0007669"/>
    <property type="project" value="UniProtKB-EC"/>
</dbReference>
<evidence type="ECO:0000256" key="3">
    <source>
        <dbReference type="ARBA" id="ARBA00022475"/>
    </source>
</evidence>
<dbReference type="KEGG" id="rhy:RD110_08170"/>
<protein>
    <recommendedName>
        <fullName evidence="2">diguanylate cyclase</fullName>
        <ecNumber evidence="2">2.7.7.65</ecNumber>
    </recommendedName>
</protein>
<keyword evidence="11" id="KW-1185">Reference proteome</keyword>
<dbReference type="Pfam" id="PF00990">
    <property type="entry name" value="GGDEF"/>
    <property type="match status" value="1"/>
</dbReference>
<dbReference type="CDD" id="cd12914">
    <property type="entry name" value="PDC1_DGC_like"/>
    <property type="match status" value="1"/>
</dbReference>
<evidence type="ECO:0000256" key="5">
    <source>
        <dbReference type="ARBA" id="ARBA00022989"/>
    </source>
</evidence>
<dbReference type="InterPro" id="IPR033479">
    <property type="entry name" value="dCache_1"/>
</dbReference>
<dbReference type="CDD" id="cd12915">
    <property type="entry name" value="PDC2_DGC_like"/>
    <property type="match status" value="1"/>
</dbReference>
<feature type="domain" description="GGDEF" evidence="9">
    <location>
        <begin position="480"/>
        <end position="617"/>
    </location>
</feature>
<keyword evidence="6" id="KW-0472">Membrane</keyword>
<keyword evidence="3" id="KW-1003">Cell membrane</keyword>
<dbReference type="Pfam" id="PF02743">
    <property type="entry name" value="dCache_1"/>
    <property type="match status" value="1"/>
</dbReference>
<dbReference type="GO" id="GO:1902201">
    <property type="term" value="P:negative regulation of bacterial-type flagellum-dependent cell motility"/>
    <property type="evidence" value="ECO:0007669"/>
    <property type="project" value="TreeGrafter"/>
</dbReference>
<reference evidence="10 11" key="1">
    <citation type="submission" date="2017-01" db="EMBL/GenBank/DDBJ databases">
        <authorList>
            <person name="Mah S.A."/>
            <person name="Swanson W.J."/>
            <person name="Moy G.W."/>
            <person name="Vacquier V.D."/>
        </authorList>
    </citation>
    <scope>NUCLEOTIDE SEQUENCE [LARGE SCALE GENOMIC DNA]</scope>
    <source>
        <strain evidence="10 11">DCY110</strain>
    </source>
</reference>
<dbReference type="Gene3D" id="2.10.70.100">
    <property type="match status" value="1"/>
</dbReference>
<gene>
    <name evidence="10" type="ORF">RD110_08170</name>
</gene>
<accession>A0A1P8JTU3</accession>
<keyword evidence="5" id="KW-1133">Transmembrane helix</keyword>
<dbReference type="NCBIfam" id="TIGR00254">
    <property type="entry name" value="GGDEF"/>
    <property type="match status" value="1"/>
</dbReference>
<dbReference type="Pfam" id="PF08447">
    <property type="entry name" value="PAS_3"/>
    <property type="match status" value="1"/>
</dbReference>
<dbReference type="Gene3D" id="3.30.70.270">
    <property type="match status" value="1"/>
</dbReference>
<comment type="subcellular location">
    <subcellularLocation>
        <location evidence="1">Cell membrane</location>
        <topology evidence="1">Multi-pass membrane protein</topology>
    </subcellularLocation>
</comment>
<evidence type="ECO:0000259" key="9">
    <source>
        <dbReference type="PROSITE" id="PS50887"/>
    </source>
</evidence>
<dbReference type="SUPFAM" id="SSF55073">
    <property type="entry name" value="Nucleotide cyclase"/>
    <property type="match status" value="1"/>
</dbReference>
<dbReference type="InterPro" id="IPR035965">
    <property type="entry name" value="PAS-like_dom_sf"/>
</dbReference>
<dbReference type="FunFam" id="3.30.70.270:FF:000001">
    <property type="entry name" value="Diguanylate cyclase domain protein"/>
    <property type="match status" value="1"/>
</dbReference>
<dbReference type="EMBL" id="CP019236">
    <property type="protein sequence ID" value="APW37179.1"/>
    <property type="molecule type" value="Genomic_DNA"/>
</dbReference>
<dbReference type="GO" id="GO:0043709">
    <property type="term" value="P:cell adhesion involved in single-species biofilm formation"/>
    <property type="evidence" value="ECO:0007669"/>
    <property type="project" value="TreeGrafter"/>
</dbReference>
<evidence type="ECO:0000256" key="4">
    <source>
        <dbReference type="ARBA" id="ARBA00022692"/>
    </source>
</evidence>
<evidence type="ECO:0000256" key="7">
    <source>
        <dbReference type="ARBA" id="ARBA00034247"/>
    </source>
</evidence>
<comment type="catalytic activity">
    <reaction evidence="7">
        <text>2 GTP = 3',3'-c-di-GMP + 2 diphosphate</text>
        <dbReference type="Rhea" id="RHEA:24898"/>
        <dbReference type="ChEBI" id="CHEBI:33019"/>
        <dbReference type="ChEBI" id="CHEBI:37565"/>
        <dbReference type="ChEBI" id="CHEBI:58805"/>
        <dbReference type="EC" id="2.7.7.65"/>
    </reaction>
</comment>
<dbReference type="PANTHER" id="PTHR45138:SF9">
    <property type="entry name" value="DIGUANYLATE CYCLASE DGCM-RELATED"/>
    <property type="match status" value="1"/>
</dbReference>